<dbReference type="Proteomes" id="UP000823886">
    <property type="component" value="Unassembled WGS sequence"/>
</dbReference>
<reference evidence="2" key="2">
    <citation type="submission" date="2021-04" db="EMBL/GenBank/DDBJ databases">
        <authorList>
            <person name="Gilroy R."/>
        </authorList>
    </citation>
    <scope>NUCLEOTIDE SEQUENCE</scope>
    <source>
        <strain evidence="2">ChiBcec2-3848</strain>
    </source>
</reference>
<accession>A0A9D2PPH4</accession>
<dbReference type="NCBIfam" id="TIGR03733">
    <property type="entry name" value="lanti_perm_MutG"/>
    <property type="match status" value="1"/>
</dbReference>
<dbReference type="EMBL" id="DWVZ01000112">
    <property type="protein sequence ID" value="HJC63635.1"/>
    <property type="molecule type" value="Genomic_DNA"/>
</dbReference>
<dbReference type="AlphaFoldDB" id="A0A9D2PPH4"/>
<dbReference type="CDD" id="cd21808">
    <property type="entry name" value="ABC-2_lan_permease_MutG"/>
    <property type="match status" value="1"/>
</dbReference>
<protein>
    <submittedName>
        <fullName evidence="2">Lantibiotic immunity ABC transporter MutG family permease subunit</fullName>
    </submittedName>
</protein>
<comment type="caution">
    <text evidence="2">The sequence shown here is derived from an EMBL/GenBank/DDBJ whole genome shotgun (WGS) entry which is preliminary data.</text>
</comment>
<feature type="transmembrane region" description="Helical" evidence="1">
    <location>
        <begin position="211"/>
        <end position="232"/>
    </location>
</feature>
<dbReference type="InterPro" id="IPR022294">
    <property type="entry name" value="ABC-transptr_permeasesu"/>
</dbReference>
<keyword evidence="1" id="KW-0472">Membrane</keyword>
<organism evidence="2 3">
    <name type="scientific">Candidatus Blautia merdavium</name>
    <dbReference type="NCBI Taxonomy" id="2838494"/>
    <lineage>
        <taxon>Bacteria</taxon>
        <taxon>Bacillati</taxon>
        <taxon>Bacillota</taxon>
        <taxon>Clostridia</taxon>
        <taxon>Lachnospirales</taxon>
        <taxon>Lachnospiraceae</taxon>
        <taxon>Blautia</taxon>
    </lineage>
</organism>
<feature type="transmembrane region" description="Helical" evidence="1">
    <location>
        <begin position="95"/>
        <end position="123"/>
    </location>
</feature>
<feature type="transmembrane region" description="Helical" evidence="1">
    <location>
        <begin position="52"/>
        <end position="74"/>
    </location>
</feature>
<dbReference type="Pfam" id="PF12730">
    <property type="entry name" value="ABC2_membrane_4"/>
    <property type="match status" value="1"/>
</dbReference>
<evidence type="ECO:0000313" key="2">
    <source>
        <dbReference type="EMBL" id="HJC63635.1"/>
    </source>
</evidence>
<keyword evidence="1" id="KW-1133">Transmembrane helix</keyword>
<proteinExistence type="predicted"/>
<evidence type="ECO:0000256" key="1">
    <source>
        <dbReference type="SAM" id="Phobius"/>
    </source>
</evidence>
<reference evidence="2" key="1">
    <citation type="journal article" date="2021" name="PeerJ">
        <title>Extensive microbial diversity within the chicken gut microbiome revealed by metagenomics and culture.</title>
        <authorList>
            <person name="Gilroy R."/>
            <person name="Ravi A."/>
            <person name="Getino M."/>
            <person name="Pursley I."/>
            <person name="Horton D.L."/>
            <person name="Alikhan N.F."/>
            <person name="Baker D."/>
            <person name="Gharbi K."/>
            <person name="Hall N."/>
            <person name="Watson M."/>
            <person name="Adriaenssens E.M."/>
            <person name="Foster-Nyarko E."/>
            <person name="Jarju S."/>
            <person name="Secka A."/>
            <person name="Antonio M."/>
            <person name="Oren A."/>
            <person name="Chaudhuri R.R."/>
            <person name="La Ragione R."/>
            <person name="Hildebrand F."/>
            <person name="Pallen M.J."/>
        </authorList>
    </citation>
    <scope>NUCLEOTIDE SEQUENCE</scope>
    <source>
        <strain evidence="2">ChiBcec2-3848</strain>
    </source>
</reference>
<sequence>MGMIALVRADFLKQRRTAYWGIHTVIPIAGAILFVFYFLLYQNVDELNKLRLLLELTSMVFPLLISVIVGLNITQEERASHFQSLLAVPDRWKILLAKFVALYLSGIFSLALLFVLFAIGAGMSRTGTILWGLLIQSVPGLAMGSFVIYALHLLITLKFGLGISMFWGVFECLQSILYSNIELHGLWRYIPFSWSVNWVHDVLNDRLISNAAQWILIAMLSVGILLTILYWFSRWEGRKNNE</sequence>
<evidence type="ECO:0000313" key="3">
    <source>
        <dbReference type="Proteomes" id="UP000823886"/>
    </source>
</evidence>
<gene>
    <name evidence="2" type="ORF">H9753_08465</name>
</gene>
<keyword evidence="1" id="KW-0812">Transmembrane</keyword>
<feature type="transmembrane region" description="Helical" evidence="1">
    <location>
        <begin position="20"/>
        <end position="40"/>
    </location>
</feature>
<name>A0A9D2PPH4_9FIRM</name>
<feature type="transmembrane region" description="Helical" evidence="1">
    <location>
        <begin position="129"/>
        <end position="152"/>
    </location>
</feature>
<feature type="transmembrane region" description="Helical" evidence="1">
    <location>
        <begin position="159"/>
        <end position="178"/>
    </location>
</feature>